<dbReference type="InterPro" id="IPR018394">
    <property type="entry name" value="DNA_photolyase_1_CS_C"/>
</dbReference>
<dbReference type="Proteomes" id="UP000623440">
    <property type="component" value="Unassembled WGS sequence"/>
</dbReference>
<evidence type="ECO:0000256" key="5">
    <source>
        <dbReference type="RuleBase" id="RU004182"/>
    </source>
</evidence>
<keyword evidence="8" id="KW-1185">Reference proteome</keyword>
<dbReference type="PRINTS" id="PR00147">
    <property type="entry name" value="DNAPHOTLYASE"/>
</dbReference>
<dbReference type="InterPro" id="IPR005101">
    <property type="entry name" value="Cryptochr/Photolyase_FAD-bd"/>
</dbReference>
<accession>A0ABR8E587</accession>
<dbReference type="EMBL" id="JACJSI010000419">
    <property type="protein sequence ID" value="MBD2536247.1"/>
    <property type="molecule type" value="Genomic_DNA"/>
</dbReference>
<evidence type="ECO:0000256" key="3">
    <source>
        <dbReference type="ARBA" id="ARBA00022827"/>
    </source>
</evidence>
<dbReference type="Pfam" id="PF03441">
    <property type="entry name" value="FAD_binding_7"/>
    <property type="match status" value="1"/>
</dbReference>
<dbReference type="RefSeq" id="WP_190946989.1">
    <property type="nucleotide sequence ID" value="NZ_JACJSI010000419.1"/>
</dbReference>
<comment type="similarity">
    <text evidence="5">Belongs to the DNA photolyase family.</text>
</comment>
<comment type="caution">
    <text evidence="7">The sequence shown here is derived from an EMBL/GenBank/DDBJ whole genome shotgun (WGS) entry which is preliminary data.</text>
</comment>
<evidence type="ECO:0000256" key="2">
    <source>
        <dbReference type="ARBA" id="ARBA00022630"/>
    </source>
</evidence>
<dbReference type="PROSITE" id="PS51645">
    <property type="entry name" value="PHR_CRY_ALPHA_BETA"/>
    <property type="match status" value="1"/>
</dbReference>
<dbReference type="InterPro" id="IPR002081">
    <property type="entry name" value="Cryptochrome/DNA_photolyase_1"/>
</dbReference>
<evidence type="ECO:0000313" key="7">
    <source>
        <dbReference type="EMBL" id="MBD2536247.1"/>
    </source>
</evidence>
<evidence type="ECO:0000256" key="4">
    <source>
        <dbReference type="ARBA" id="ARBA00022991"/>
    </source>
</evidence>
<dbReference type="InterPro" id="IPR036134">
    <property type="entry name" value="Crypto/Photolyase_FAD-like_sf"/>
</dbReference>
<evidence type="ECO:0000256" key="1">
    <source>
        <dbReference type="ARBA" id="ARBA00001974"/>
    </source>
</evidence>
<gene>
    <name evidence="7" type="ORF">H6G97_45940</name>
</gene>
<evidence type="ECO:0000259" key="6">
    <source>
        <dbReference type="PROSITE" id="PS51645"/>
    </source>
</evidence>
<dbReference type="SUPFAM" id="SSF48173">
    <property type="entry name" value="Cryptochrome/photolyase FAD-binding domain"/>
    <property type="match status" value="1"/>
</dbReference>
<dbReference type="SUPFAM" id="SSF52425">
    <property type="entry name" value="Cryptochrome/photolyase, N-terminal domain"/>
    <property type="match status" value="1"/>
</dbReference>
<dbReference type="Gene3D" id="1.10.579.10">
    <property type="entry name" value="DNA Cyclobutane Dipyrimidine Photolyase, subunit A, domain 3"/>
    <property type="match status" value="1"/>
</dbReference>
<organism evidence="7 8">
    <name type="scientific">Nostoc flagelliforme FACHB-838</name>
    <dbReference type="NCBI Taxonomy" id="2692904"/>
    <lineage>
        <taxon>Bacteria</taxon>
        <taxon>Bacillati</taxon>
        <taxon>Cyanobacteriota</taxon>
        <taxon>Cyanophyceae</taxon>
        <taxon>Nostocales</taxon>
        <taxon>Nostocaceae</taxon>
        <taxon>Nostoc</taxon>
    </lineage>
</organism>
<dbReference type="Pfam" id="PF00875">
    <property type="entry name" value="DNA_photolyase"/>
    <property type="match status" value="1"/>
</dbReference>
<proteinExistence type="inferred from homology"/>
<dbReference type="InterPro" id="IPR014729">
    <property type="entry name" value="Rossmann-like_a/b/a_fold"/>
</dbReference>
<dbReference type="InterPro" id="IPR006050">
    <property type="entry name" value="DNA_photolyase_N"/>
</dbReference>
<name>A0ABR8E587_9NOSO</name>
<dbReference type="PANTHER" id="PTHR11455">
    <property type="entry name" value="CRYPTOCHROME"/>
    <property type="match status" value="1"/>
</dbReference>
<dbReference type="Gene3D" id="3.40.50.620">
    <property type="entry name" value="HUPs"/>
    <property type="match status" value="1"/>
</dbReference>
<reference evidence="7 8" key="1">
    <citation type="journal article" date="2020" name="ISME J.">
        <title>Comparative genomics reveals insights into cyanobacterial evolution and habitat adaptation.</title>
        <authorList>
            <person name="Chen M.Y."/>
            <person name="Teng W.K."/>
            <person name="Zhao L."/>
            <person name="Hu C.X."/>
            <person name="Zhou Y.K."/>
            <person name="Han B.P."/>
            <person name="Song L.R."/>
            <person name="Shu W.S."/>
        </authorList>
    </citation>
    <scope>NUCLEOTIDE SEQUENCE [LARGE SCALE GENOMIC DNA]</scope>
    <source>
        <strain evidence="7 8">FACHB-838</strain>
    </source>
</reference>
<dbReference type="PANTHER" id="PTHR11455:SF9">
    <property type="entry name" value="CRYPTOCHROME CIRCADIAN CLOCK 5 ISOFORM X1"/>
    <property type="match status" value="1"/>
</dbReference>
<dbReference type="PROSITE" id="PS00394">
    <property type="entry name" value="DNA_PHOTOLYASES_1_1"/>
    <property type="match status" value="1"/>
</dbReference>
<dbReference type="InterPro" id="IPR036155">
    <property type="entry name" value="Crypto/Photolyase_N_sf"/>
</dbReference>
<feature type="domain" description="Photolyase/cryptochrome alpha/beta" evidence="6">
    <location>
        <begin position="1"/>
        <end position="135"/>
    </location>
</feature>
<dbReference type="Gene3D" id="1.25.40.80">
    <property type="match status" value="1"/>
</dbReference>
<sequence length="517" mass="61096">MHLLWFRRDLRLTDNEIVTLATADNGVVVLPFFIIDPWFYTWADVGKKRVRFLFESLENLDSNLQKLGSRLYLFEGNSTDIVQELTKQLIIAGYKPKLFFNRDVQVEYGVSRDKTIVDFYKQLNLDYHIGLNNFLQSTEQRDEWFNEYYTYQRQSQYKTPATINTPQITLDLPELTFDELKQKYHRFWEVEKVYFTGGETQAQAKLDSFLKKRYYGYHWKLSRPMLSQLGATSHLSPHLTFGTISTRTVYQSTKAKAEELKTQPKAEFSLKAFRDRLRWHDSFTQRLYFHPEIAYINRYREFDKLYTPATLSAEKQELFQAWLKGMTGFPLVDASMRQLKTMGWMNFRMRAMCATFLTINCGISWHHGAKHYMNYLVDGDLAINNWQWQMQAGVTNPLSDTFRIYKPSKNIAEKDPQGDFISHWVPELRGYSLPEIEQGKYIDTSNYPKAILDWSKTRKVNGKVVSDLRKQSKQQLLSQGGDEYDSAIAAKETVEKYWQQKDREYKEYQQKLTLTQE</sequence>
<protein>
    <submittedName>
        <fullName evidence="7">Deoxyribodipyrimidine photo-lyase</fullName>
    </submittedName>
</protein>
<keyword evidence="2 5" id="KW-0285">Flavoprotein</keyword>
<comment type="cofactor">
    <cofactor evidence="1">
        <name>FAD</name>
        <dbReference type="ChEBI" id="CHEBI:57692"/>
    </cofactor>
</comment>
<evidence type="ECO:0000313" key="8">
    <source>
        <dbReference type="Proteomes" id="UP000623440"/>
    </source>
</evidence>
<keyword evidence="4 5" id="KW-0157">Chromophore</keyword>
<keyword evidence="3 5" id="KW-0274">FAD</keyword>